<dbReference type="GO" id="GO:0050660">
    <property type="term" value="F:flavin adenine dinucleotide binding"/>
    <property type="evidence" value="ECO:0007669"/>
    <property type="project" value="TreeGrafter"/>
</dbReference>
<dbReference type="Pfam" id="PF02775">
    <property type="entry name" value="TPP_enzyme_C"/>
    <property type="match status" value="1"/>
</dbReference>
<evidence type="ECO:0000259" key="6">
    <source>
        <dbReference type="Pfam" id="PF02776"/>
    </source>
</evidence>
<dbReference type="GO" id="GO:0016823">
    <property type="term" value="F:hydrolase activity, acting on acid carbon-carbon bonds, in ketonic substances"/>
    <property type="evidence" value="ECO:0007669"/>
    <property type="project" value="InterPro"/>
</dbReference>
<comment type="similarity">
    <text evidence="1 3">Belongs to the TPP enzyme family.</text>
</comment>
<dbReference type="EMBL" id="CABEEZ010000025">
    <property type="protein sequence ID" value="VTR21499.1"/>
    <property type="molecule type" value="Genomic_DNA"/>
</dbReference>
<evidence type="ECO:0000313" key="7">
    <source>
        <dbReference type="EMBL" id="VTR21499.1"/>
    </source>
</evidence>
<evidence type="ECO:0000256" key="2">
    <source>
        <dbReference type="ARBA" id="ARBA00023052"/>
    </source>
</evidence>
<dbReference type="GeneID" id="30319796"/>
<dbReference type="SUPFAM" id="SSF52518">
    <property type="entry name" value="Thiamin diphosphate-binding fold (THDP-binding)"/>
    <property type="match status" value="2"/>
</dbReference>
<dbReference type="STRING" id="47917.AV650_04480"/>
<evidence type="ECO:0000259" key="5">
    <source>
        <dbReference type="Pfam" id="PF02775"/>
    </source>
</evidence>
<dbReference type="InterPro" id="IPR011766">
    <property type="entry name" value="TPP_enzyme_TPP-bd"/>
</dbReference>
<dbReference type="GO" id="GO:0003984">
    <property type="term" value="F:acetolactate synthase activity"/>
    <property type="evidence" value="ECO:0007669"/>
    <property type="project" value="TreeGrafter"/>
</dbReference>
<dbReference type="PANTHER" id="PTHR18968">
    <property type="entry name" value="THIAMINE PYROPHOSPHATE ENZYMES"/>
    <property type="match status" value="1"/>
</dbReference>
<feature type="domain" description="Thiamine pyrophosphate enzyme N-terminal TPP-binding" evidence="6">
    <location>
        <begin position="22"/>
        <end position="133"/>
    </location>
</feature>
<dbReference type="InterPro" id="IPR012001">
    <property type="entry name" value="Thiamin_PyroP_enz_TPP-bd_dom"/>
</dbReference>
<dbReference type="GO" id="GO:0019310">
    <property type="term" value="P:inositol catabolic process"/>
    <property type="evidence" value="ECO:0007669"/>
    <property type="project" value="InterPro"/>
</dbReference>
<sequence length="646" mass="70735">MGKIKLTMAQALVRFLDNQYLLVDGVETKFVKGIFAIFGHGNVLGLGQALEQDCGDLVVHQGRNEQGMAHAATGFAKQKLRQQIYACTSSIGPGAANMITAAATATANRIPLLLLPGDVYASRQPDPVLQQIEQSYDLSISTNDAFRAVSKYWDRIVRPEQLMSACINAMRVLTDPAETGAVTLCLPQDVQGEAYDYPDYFFHKRLHRLERRPASQESLAEALALLVGKRKPLIICGGGVKYSQAGQALQQFAERFHIPFAETQAGKGTVLSAHPYNVGGIGETGCLAANTLAKQADLVIGIGTRYSDFTTSSKWLFQNPDVAFLNINVSAFDAGKLDGLQVLADARTALASLSPLLAQADYRADWQDAISKALGEQQKETERVYQVTYTGEGFVPEIDDSLDREQVFAEFIEKTDSVLTQSRVLGVLNEHLPQDSVIVAAAGSLPGDLQRVWQNRGEHGYHVEYGYSCMGYEVNAALGVKLAEPQREVYAMVGDGAFMMLHSELVTSIQEGCKINVVLFDNMTNGCINNLQIEHGMGSYTTEFRFRNPQGGKLDGKLVPVNFAMLAAAYGCKTYSITTEQQLIEALADARKQQVSTLLDIKVLPKTMVHKYLSWWRVGGAQVAGSEKIIAVARQLQENIDKARDY</sequence>
<evidence type="ECO:0000259" key="4">
    <source>
        <dbReference type="Pfam" id="PF00205"/>
    </source>
</evidence>
<dbReference type="NCBIfam" id="TIGR04377">
    <property type="entry name" value="myo_inos_iolD"/>
    <property type="match status" value="1"/>
</dbReference>
<dbReference type="AlphaFoldDB" id="A0A0F7H9B6"/>
<dbReference type="GO" id="GO:0000287">
    <property type="term" value="F:magnesium ion binding"/>
    <property type="evidence" value="ECO:0007669"/>
    <property type="project" value="InterPro"/>
</dbReference>
<dbReference type="Pfam" id="PF00205">
    <property type="entry name" value="TPP_enzyme_M"/>
    <property type="match status" value="1"/>
</dbReference>
<dbReference type="Pfam" id="PF02776">
    <property type="entry name" value="TPP_enzyme_N"/>
    <property type="match status" value="1"/>
</dbReference>
<accession>A0A0F7H9B6</accession>
<dbReference type="EC" id="3.7.1.-" evidence="7"/>
<dbReference type="PANTHER" id="PTHR18968:SF9">
    <property type="entry name" value="3D-(3,5_4)-TRIHYDROXYCYCLOHEXANE-1,2-DIONE HYDROLASE"/>
    <property type="match status" value="1"/>
</dbReference>
<keyword evidence="2 3" id="KW-0786">Thiamine pyrophosphate</keyword>
<dbReference type="Gene3D" id="3.40.50.1220">
    <property type="entry name" value="TPP-binding domain"/>
    <property type="match status" value="1"/>
</dbReference>
<evidence type="ECO:0000256" key="1">
    <source>
        <dbReference type="ARBA" id="ARBA00007812"/>
    </source>
</evidence>
<dbReference type="InterPro" id="IPR029061">
    <property type="entry name" value="THDP-binding"/>
</dbReference>
<organism evidence="7">
    <name type="scientific">Serratia fonticola</name>
    <dbReference type="NCBI Taxonomy" id="47917"/>
    <lineage>
        <taxon>Bacteria</taxon>
        <taxon>Pseudomonadati</taxon>
        <taxon>Pseudomonadota</taxon>
        <taxon>Gammaproteobacteria</taxon>
        <taxon>Enterobacterales</taxon>
        <taxon>Yersiniaceae</taxon>
        <taxon>Serratia</taxon>
    </lineage>
</organism>
<proteinExistence type="inferred from homology"/>
<evidence type="ECO:0000256" key="3">
    <source>
        <dbReference type="RuleBase" id="RU362132"/>
    </source>
</evidence>
<dbReference type="InterPro" id="IPR029035">
    <property type="entry name" value="DHS-like_NAD/FAD-binding_dom"/>
</dbReference>
<dbReference type="InterPro" id="IPR030817">
    <property type="entry name" value="Myo_inos_IolD"/>
</dbReference>
<keyword evidence="7" id="KW-0378">Hydrolase</keyword>
<dbReference type="GO" id="GO:0009097">
    <property type="term" value="P:isoleucine biosynthetic process"/>
    <property type="evidence" value="ECO:0007669"/>
    <property type="project" value="TreeGrafter"/>
</dbReference>
<dbReference type="RefSeq" id="WP_024482783.1">
    <property type="nucleotide sequence ID" value="NZ_CAMKUH010000011.1"/>
</dbReference>
<dbReference type="Gene3D" id="3.40.50.970">
    <property type="match status" value="2"/>
</dbReference>
<dbReference type="GO" id="GO:0030976">
    <property type="term" value="F:thiamine pyrophosphate binding"/>
    <property type="evidence" value="ECO:0007669"/>
    <property type="project" value="InterPro"/>
</dbReference>
<feature type="domain" description="Thiamine pyrophosphate enzyme central" evidence="4">
    <location>
        <begin position="219"/>
        <end position="353"/>
    </location>
</feature>
<dbReference type="PROSITE" id="PS00187">
    <property type="entry name" value="TPP_ENZYMES"/>
    <property type="match status" value="1"/>
</dbReference>
<dbReference type="KEGG" id="sfw:WN53_06445"/>
<dbReference type="InterPro" id="IPR045229">
    <property type="entry name" value="TPP_enz"/>
</dbReference>
<dbReference type="InterPro" id="IPR012000">
    <property type="entry name" value="Thiamin_PyroP_enz_cen_dom"/>
</dbReference>
<dbReference type="GO" id="GO:0005948">
    <property type="term" value="C:acetolactate synthase complex"/>
    <property type="evidence" value="ECO:0007669"/>
    <property type="project" value="TreeGrafter"/>
</dbReference>
<dbReference type="SUPFAM" id="SSF52467">
    <property type="entry name" value="DHS-like NAD/FAD-binding domain"/>
    <property type="match status" value="1"/>
</dbReference>
<reference evidence="7" key="1">
    <citation type="submission" date="2019-05" db="EMBL/GenBank/DDBJ databases">
        <authorList>
            <consortium name="Pathogen Informatics"/>
        </authorList>
    </citation>
    <scope>NUCLEOTIDE SEQUENCE [LARGE SCALE GENOMIC DNA]</scope>
    <source>
        <strain evidence="7">NCTC12965</strain>
    </source>
</reference>
<name>A0A0F7H9B6_SERFO</name>
<dbReference type="CDD" id="cd07035">
    <property type="entry name" value="TPP_PYR_POX_like"/>
    <property type="match status" value="1"/>
</dbReference>
<gene>
    <name evidence="7" type="primary">iolD</name>
    <name evidence="7" type="ORF">NCTC12965_01280</name>
</gene>
<dbReference type="InterPro" id="IPR000399">
    <property type="entry name" value="TPP-bd_CS"/>
</dbReference>
<feature type="domain" description="Thiamine pyrophosphate enzyme TPP-binding" evidence="5">
    <location>
        <begin position="442"/>
        <end position="601"/>
    </location>
</feature>
<dbReference type="GO" id="GO:0009099">
    <property type="term" value="P:L-valine biosynthetic process"/>
    <property type="evidence" value="ECO:0007669"/>
    <property type="project" value="TreeGrafter"/>
</dbReference>
<protein>
    <submittedName>
        <fullName evidence="7">3D-(3,5/4)-trihydroxycyclohexane-1,2-dione hydrolase</fullName>
        <ecNumber evidence="7">3.7.1.-</ecNumber>
    </submittedName>
</protein>